<evidence type="ECO:0000256" key="4">
    <source>
        <dbReference type="ARBA" id="ARBA00023136"/>
    </source>
</evidence>
<keyword evidence="4 5" id="KW-0472">Membrane</keyword>
<evidence type="ECO:0000313" key="8">
    <source>
        <dbReference type="Proteomes" id="UP000053660"/>
    </source>
</evidence>
<dbReference type="GO" id="GO:0016020">
    <property type="term" value="C:membrane"/>
    <property type="evidence" value="ECO:0007669"/>
    <property type="project" value="UniProtKB-SubCell"/>
</dbReference>
<comment type="subcellular location">
    <subcellularLocation>
        <location evidence="1">Membrane</location>
    </subcellularLocation>
</comment>
<feature type="transmembrane region" description="Helical" evidence="5">
    <location>
        <begin position="30"/>
        <end position="51"/>
    </location>
</feature>
<organism evidence="7 8">
    <name type="scientific">Oesophagostomum dentatum</name>
    <name type="common">Nodular worm</name>
    <dbReference type="NCBI Taxonomy" id="61180"/>
    <lineage>
        <taxon>Eukaryota</taxon>
        <taxon>Metazoa</taxon>
        <taxon>Ecdysozoa</taxon>
        <taxon>Nematoda</taxon>
        <taxon>Chromadorea</taxon>
        <taxon>Rhabditida</taxon>
        <taxon>Rhabditina</taxon>
        <taxon>Rhabditomorpha</taxon>
        <taxon>Strongyloidea</taxon>
        <taxon>Strongylidae</taxon>
        <taxon>Oesophagostomum</taxon>
    </lineage>
</organism>
<evidence type="ECO:0000259" key="6">
    <source>
        <dbReference type="PROSITE" id="PS50262"/>
    </source>
</evidence>
<keyword evidence="3 5" id="KW-1133">Transmembrane helix</keyword>
<proteinExistence type="predicted"/>
<keyword evidence="8" id="KW-1185">Reference proteome</keyword>
<reference evidence="7 8" key="1">
    <citation type="submission" date="2014-03" db="EMBL/GenBank/DDBJ databases">
        <title>Draft genome of the hookworm Oesophagostomum dentatum.</title>
        <authorList>
            <person name="Mitreva M."/>
        </authorList>
    </citation>
    <scope>NUCLEOTIDE SEQUENCE [LARGE SCALE GENOMIC DNA]</scope>
    <source>
        <strain evidence="7 8">OD-Hann</strain>
    </source>
</reference>
<feature type="transmembrane region" description="Helical" evidence="5">
    <location>
        <begin position="130"/>
        <end position="158"/>
    </location>
</feature>
<dbReference type="AlphaFoldDB" id="A0A0B1THE4"/>
<evidence type="ECO:0000313" key="7">
    <source>
        <dbReference type="EMBL" id="KHJ95232.1"/>
    </source>
</evidence>
<dbReference type="EMBL" id="KN550029">
    <property type="protein sequence ID" value="KHJ95232.1"/>
    <property type="molecule type" value="Genomic_DNA"/>
</dbReference>
<dbReference type="InterPro" id="IPR019420">
    <property type="entry name" value="7TM_GPCR_serpentine_rcpt_Srbc"/>
</dbReference>
<dbReference type="CDD" id="cd00637">
    <property type="entry name" value="7tm_classA_rhodopsin-like"/>
    <property type="match status" value="1"/>
</dbReference>
<evidence type="ECO:0000256" key="3">
    <source>
        <dbReference type="ARBA" id="ARBA00022989"/>
    </source>
</evidence>
<dbReference type="InterPro" id="IPR017452">
    <property type="entry name" value="GPCR_Rhodpsn_7TM"/>
</dbReference>
<name>A0A0B1THE4_OESDE</name>
<sequence length="223" mass="24136">MKGNILLTAAIAVERSLALFAPVLYRKLSSARFAVLASIFAYSFAVFDLSVGLSVSSFQRNPGCAAAGCFLNKYFVSYWAGSNMAISFLVIMLALMVVVKLRFLGNKTKPIKLFTGKEANKFKQGNRSSLAIIFISLICLMVPSCVVGFMEMIGVSIFRKLGPFYVIGLLSSGACSSIAPFIVNRDIRDAGKKIRQGASVRLVGTTMQSTTISNNNLSVLSRK</sequence>
<accession>A0A0B1THE4</accession>
<dbReference type="InterPro" id="IPR052322">
    <property type="entry name" value="Mito_rRNA_Mtase_NSUN4"/>
</dbReference>
<dbReference type="Gene3D" id="1.20.1070.10">
    <property type="entry name" value="Rhodopsin 7-helix transmembrane proteins"/>
    <property type="match status" value="1"/>
</dbReference>
<dbReference type="Pfam" id="PF10316">
    <property type="entry name" value="7TM_GPCR_Srbc"/>
    <property type="match status" value="1"/>
</dbReference>
<dbReference type="OrthoDB" id="5794962at2759"/>
<dbReference type="Proteomes" id="UP000053660">
    <property type="component" value="Unassembled WGS sequence"/>
</dbReference>
<feature type="domain" description="G-protein coupled receptors family 1 profile" evidence="6">
    <location>
        <begin position="1"/>
        <end position="183"/>
    </location>
</feature>
<keyword evidence="2 5" id="KW-0812">Transmembrane</keyword>
<dbReference type="PROSITE" id="PS50262">
    <property type="entry name" value="G_PROTEIN_RECEP_F1_2"/>
    <property type="match status" value="1"/>
</dbReference>
<protein>
    <recommendedName>
        <fullName evidence="6">G-protein coupled receptors family 1 profile domain-containing protein</fullName>
    </recommendedName>
</protein>
<dbReference type="PANTHER" id="PTHR46955">
    <property type="entry name" value="PROTEIN CBG01349-RELATED"/>
    <property type="match status" value="1"/>
</dbReference>
<dbReference type="PANTHER" id="PTHR46955:SF3">
    <property type="entry name" value="G_PROTEIN_RECEP_F1_2 DOMAIN-CONTAINING PROTEIN"/>
    <property type="match status" value="1"/>
</dbReference>
<evidence type="ECO:0000256" key="1">
    <source>
        <dbReference type="ARBA" id="ARBA00004370"/>
    </source>
</evidence>
<dbReference type="SUPFAM" id="SSF81321">
    <property type="entry name" value="Family A G protein-coupled receptor-like"/>
    <property type="match status" value="1"/>
</dbReference>
<evidence type="ECO:0000256" key="2">
    <source>
        <dbReference type="ARBA" id="ARBA00022692"/>
    </source>
</evidence>
<gene>
    <name evidence="7" type="ORF">OESDEN_04829</name>
</gene>
<feature type="transmembrane region" description="Helical" evidence="5">
    <location>
        <begin position="86"/>
        <end position="104"/>
    </location>
</feature>
<feature type="transmembrane region" description="Helical" evidence="5">
    <location>
        <begin position="164"/>
        <end position="183"/>
    </location>
</feature>
<evidence type="ECO:0000256" key="5">
    <source>
        <dbReference type="SAM" id="Phobius"/>
    </source>
</evidence>